<comment type="caution">
    <text evidence="7">The sequence shown here is derived from an EMBL/GenBank/DDBJ whole genome shotgun (WGS) entry which is preliminary data.</text>
</comment>
<evidence type="ECO:0000256" key="3">
    <source>
        <dbReference type="ARBA" id="ARBA00022989"/>
    </source>
</evidence>
<evidence type="ECO:0000256" key="4">
    <source>
        <dbReference type="ARBA" id="ARBA00023136"/>
    </source>
</evidence>
<keyword evidence="2 5" id="KW-0812">Transmembrane</keyword>
<evidence type="ECO:0000256" key="2">
    <source>
        <dbReference type="ARBA" id="ARBA00022692"/>
    </source>
</evidence>
<keyword evidence="3 5" id="KW-1133">Transmembrane helix</keyword>
<keyword evidence="4 5" id="KW-0472">Membrane</keyword>
<protein>
    <recommendedName>
        <fullName evidence="6">Yip1 domain-containing protein</fullName>
    </recommendedName>
</protein>
<proteinExistence type="predicted"/>
<evidence type="ECO:0000256" key="5">
    <source>
        <dbReference type="SAM" id="Phobius"/>
    </source>
</evidence>
<feature type="transmembrane region" description="Helical" evidence="5">
    <location>
        <begin position="63"/>
        <end position="87"/>
    </location>
</feature>
<dbReference type="RefSeq" id="WP_271788571.1">
    <property type="nucleotide sequence ID" value="NZ_CAMXCM010000003.1"/>
</dbReference>
<feature type="domain" description="Yip1" evidence="6">
    <location>
        <begin position="30"/>
        <end position="177"/>
    </location>
</feature>
<dbReference type="Pfam" id="PF04893">
    <property type="entry name" value="Yip1"/>
    <property type="match status" value="1"/>
</dbReference>
<comment type="subcellular location">
    <subcellularLocation>
        <location evidence="1">Membrane</location>
        <topology evidence="1">Multi-pass membrane protein</topology>
    </subcellularLocation>
</comment>
<accession>A0ABN8W6R0</accession>
<keyword evidence="8" id="KW-1185">Reference proteome</keyword>
<gene>
    <name evidence="7" type="ORF">R53529_LOCUS110</name>
</gene>
<evidence type="ECO:0000259" key="6">
    <source>
        <dbReference type="Pfam" id="PF04893"/>
    </source>
</evidence>
<name>A0ABN8W6R0_9PROT</name>
<reference evidence="7" key="1">
    <citation type="submission" date="2022-10" db="EMBL/GenBank/DDBJ databases">
        <authorList>
            <person name="Botero Cardona J."/>
        </authorList>
    </citation>
    <scope>NUCLEOTIDE SEQUENCE</scope>
    <source>
        <strain evidence="7">R-53529</strain>
    </source>
</reference>
<feature type="transmembrane region" description="Helical" evidence="5">
    <location>
        <begin position="33"/>
        <end position="51"/>
    </location>
</feature>
<sequence length="207" mass="23315">MKSTIRGMFMLGRGKREGIHEFSNSSDSVLSALAPWIALALAVNLLPILMMRFKDMHAVSISISMFLVKICCLLVTVGIIHFFASLWNNEANWKQTTVAILWCFWVPILDFFLFCIIAGLFFAGLPNVFMALFGFASVLYMAYSIWLSWFVIKVGLQTTTSRSVVIIVSLILASMVIYSIFVACNYSYMVQAAHELQQQIEQAKLAQ</sequence>
<evidence type="ECO:0000256" key="1">
    <source>
        <dbReference type="ARBA" id="ARBA00004141"/>
    </source>
</evidence>
<dbReference type="EMBL" id="CAMXCS010000001">
    <property type="protein sequence ID" value="CAI3923930.1"/>
    <property type="molecule type" value="Genomic_DNA"/>
</dbReference>
<feature type="transmembrane region" description="Helical" evidence="5">
    <location>
        <begin position="99"/>
        <end position="122"/>
    </location>
</feature>
<dbReference type="InterPro" id="IPR006977">
    <property type="entry name" value="Yip1_dom"/>
</dbReference>
<feature type="transmembrane region" description="Helical" evidence="5">
    <location>
        <begin position="129"/>
        <end position="152"/>
    </location>
</feature>
<dbReference type="Proteomes" id="UP001154259">
    <property type="component" value="Unassembled WGS sequence"/>
</dbReference>
<evidence type="ECO:0000313" key="8">
    <source>
        <dbReference type="Proteomes" id="UP001154259"/>
    </source>
</evidence>
<feature type="transmembrane region" description="Helical" evidence="5">
    <location>
        <begin position="164"/>
        <end position="188"/>
    </location>
</feature>
<evidence type="ECO:0000313" key="7">
    <source>
        <dbReference type="EMBL" id="CAI3923930.1"/>
    </source>
</evidence>
<organism evidence="7 8">
    <name type="scientific">Commensalibacter communis</name>
    <dbReference type="NCBI Taxonomy" id="2972786"/>
    <lineage>
        <taxon>Bacteria</taxon>
        <taxon>Pseudomonadati</taxon>
        <taxon>Pseudomonadota</taxon>
        <taxon>Alphaproteobacteria</taxon>
        <taxon>Acetobacterales</taxon>
        <taxon>Acetobacteraceae</taxon>
    </lineage>
</organism>